<feature type="transmembrane region" description="Helical" evidence="8">
    <location>
        <begin position="73"/>
        <end position="92"/>
    </location>
</feature>
<dbReference type="GO" id="GO:0016705">
    <property type="term" value="F:oxidoreductase activity, acting on paired donors, with incorporation or reduction of molecular oxygen"/>
    <property type="evidence" value="ECO:0007669"/>
    <property type="project" value="InterPro"/>
</dbReference>
<keyword evidence="7" id="KW-0503">Monooxygenase</keyword>
<evidence type="ECO:0000313" key="9">
    <source>
        <dbReference type="EMBL" id="KAF9446837.1"/>
    </source>
</evidence>
<dbReference type="Gene3D" id="1.10.630.10">
    <property type="entry name" value="Cytochrome P450"/>
    <property type="match status" value="1"/>
</dbReference>
<dbReference type="PANTHER" id="PTHR46300:SF5">
    <property type="entry name" value="CYTOCHROME P450"/>
    <property type="match status" value="1"/>
</dbReference>
<feature type="non-terminal residue" evidence="9">
    <location>
        <position position="98"/>
    </location>
</feature>
<keyword evidence="5" id="KW-0560">Oxidoreductase</keyword>
<evidence type="ECO:0000256" key="3">
    <source>
        <dbReference type="ARBA" id="ARBA00022617"/>
    </source>
</evidence>
<dbReference type="GO" id="GO:0020037">
    <property type="term" value="F:heme binding"/>
    <property type="evidence" value="ECO:0007669"/>
    <property type="project" value="InterPro"/>
</dbReference>
<evidence type="ECO:0000313" key="10">
    <source>
        <dbReference type="Proteomes" id="UP000807342"/>
    </source>
</evidence>
<dbReference type="InterPro" id="IPR036396">
    <property type="entry name" value="Cyt_P450_sf"/>
</dbReference>
<keyword evidence="10" id="KW-1185">Reference proteome</keyword>
<feature type="non-terminal residue" evidence="9">
    <location>
        <position position="1"/>
    </location>
</feature>
<keyword evidence="8" id="KW-0812">Transmembrane</keyword>
<comment type="caution">
    <text evidence="9">The sequence shown here is derived from an EMBL/GenBank/DDBJ whole genome shotgun (WGS) entry which is preliminary data.</text>
</comment>
<dbReference type="GO" id="GO:0004497">
    <property type="term" value="F:monooxygenase activity"/>
    <property type="evidence" value="ECO:0007669"/>
    <property type="project" value="UniProtKB-KW"/>
</dbReference>
<accession>A0A9P5X8X4</accession>
<comment type="similarity">
    <text evidence="2">Belongs to the cytochrome P450 family.</text>
</comment>
<keyword evidence="6" id="KW-0408">Iron</keyword>
<proteinExistence type="inferred from homology"/>
<dbReference type="AlphaFoldDB" id="A0A9P5X8X4"/>
<organism evidence="9 10">
    <name type="scientific">Macrolepiota fuliginosa MF-IS2</name>
    <dbReference type="NCBI Taxonomy" id="1400762"/>
    <lineage>
        <taxon>Eukaryota</taxon>
        <taxon>Fungi</taxon>
        <taxon>Dikarya</taxon>
        <taxon>Basidiomycota</taxon>
        <taxon>Agaricomycotina</taxon>
        <taxon>Agaricomycetes</taxon>
        <taxon>Agaricomycetidae</taxon>
        <taxon>Agaricales</taxon>
        <taxon>Agaricineae</taxon>
        <taxon>Agaricaceae</taxon>
        <taxon>Macrolepiota</taxon>
    </lineage>
</organism>
<name>A0A9P5X8X4_9AGAR</name>
<evidence type="ECO:0000256" key="2">
    <source>
        <dbReference type="ARBA" id="ARBA00010617"/>
    </source>
</evidence>
<dbReference type="Pfam" id="PF00067">
    <property type="entry name" value="p450"/>
    <property type="match status" value="1"/>
</dbReference>
<dbReference type="OrthoDB" id="1055148at2759"/>
<reference evidence="9" key="1">
    <citation type="submission" date="2020-11" db="EMBL/GenBank/DDBJ databases">
        <authorList>
            <consortium name="DOE Joint Genome Institute"/>
            <person name="Ahrendt S."/>
            <person name="Riley R."/>
            <person name="Andreopoulos W."/>
            <person name="Labutti K."/>
            <person name="Pangilinan J."/>
            <person name="Ruiz-Duenas F.J."/>
            <person name="Barrasa J.M."/>
            <person name="Sanchez-Garcia M."/>
            <person name="Camarero S."/>
            <person name="Miyauchi S."/>
            <person name="Serrano A."/>
            <person name="Linde D."/>
            <person name="Babiker R."/>
            <person name="Drula E."/>
            <person name="Ayuso-Fernandez I."/>
            <person name="Pacheco R."/>
            <person name="Padilla G."/>
            <person name="Ferreira P."/>
            <person name="Barriuso J."/>
            <person name="Kellner H."/>
            <person name="Castanera R."/>
            <person name="Alfaro M."/>
            <person name="Ramirez L."/>
            <person name="Pisabarro A.G."/>
            <person name="Kuo A."/>
            <person name="Tritt A."/>
            <person name="Lipzen A."/>
            <person name="He G."/>
            <person name="Yan M."/>
            <person name="Ng V."/>
            <person name="Cullen D."/>
            <person name="Martin F."/>
            <person name="Rosso M.-N."/>
            <person name="Henrissat B."/>
            <person name="Hibbett D."/>
            <person name="Martinez A.T."/>
            <person name="Grigoriev I.V."/>
        </authorList>
    </citation>
    <scope>NUCLEOTIDE SEQUENCE</scope>
    <source>
        <strain evidence="9">MF-IS2</strain>
    </source>
</reference>
<keyword evidence="8" id="KW-1133">Transmembrane helix</keyword>
<evidence type="ECO:0000256" key="7">
    <source>
        <dbReference type="ARBA" id="ARBA00023033"/>
    </source>
</evidence>
<evidence type="ECO:0000256" key="8">
    <source>
        <dbReference type="SAM" id="Phobius"/>
    </source>
</evidence>
<keyword evidence="3" id="KW-0349">Heme</keyword>
<dbReference type="InterPro" id="IPR001128">
    <property type="entry name" value="Cyt_P450"/>
</dbReference>
<evidence type="ECO:0000256" key="4">
    <source>
        <dbReference type="ARBA" id="ARBA00022723"/>
    </source>
</evidence>
<dbReference type="Proteomes" id="UP000807342">
    <property type="component" value="Unassembled WGS sequence"/>
</dbReference>
<comment type="cofactor">
    <cofactor evidence="1">
        <name>heme</name>
        <dbReference type="ChEBI" id="CHEBI:30413"/>
    </cofactor>
</comment>
<dbReference type="EMBL" id="MU151226">
    <property type="protein sequence ID" value="KAF9446837.1"/>
    <property type="molecule type" value="Genomic_DNA"/>
</dbReference>
<evidence type="ECO:0000256" key="1">
    <source>
        <dbReference type="ARBA" id="ARBA00001971"/>
    </source>
</evidence>
<sequence length="98" mass="11242">PPGPKGYPLIGSALDIPTHKAWLAYHDMFKVYGDMVYLNAFGQDFLVLGSLARTNDLFESRSSNYSDRPKSTMLVDLMGWSFSLGLLPYGSWWRRHRR</sequence>
<dbReference type="SUPFAM" id="SSF48264">
    <property type="entry name" value="Cytochrome P450"/>
    <property type="match status" value="1"/>
</dbReference>
<dbReference type="InterPro" id="IPR050364">
    <property type="entry name" value="Cytochrome_P450_fung"/>
</dbReference>
<keyword evidence="4" id="KW-0479">Metal-binding</keyword>
<keyword evidence="8" id="KW-0472">Membrane</keyword>
<dbReference type="GO" id="GO:0005506">
    <property type="term" value="F:iron ion binding"/>
    <property type="evidence" value="ECO:0007669"/>
    <property type="project" value="InterPro"/>
</dbReference>
<evidence type="ECO:0000256" key="5">
    <source>
        <dbReference type="ARBA" id="ARBA00023002"/>
    </source>
</evidence>
<protein>
    <submittedName>
        <fullName evidence="9">Cytochrome P450</fullName>
    </submittedName>
</protein>
<dbReference type="PANTHER" id="PTHR46300">
    <property type="entry name" value="P450, PUTATIVE (EUROFUNG)-RELATED-RELATED"/>
    <property type="match status" value="1"/>
</dbReference>
<gene>
    <name evidence="9" type="ORF">P691DRAFT_654436</name>
</gene>
<evidence type="ECO:0000256" key="6">
    <source>
        <dbReference type="ARBA" id="ARBA00023004"/>
    </source>
</evidence>